<dbReference type="SFLD" id="SFLDG01082">
    <property type="entry name" value="B12-binding_domain_containing"/>
    <property type="match status" value="1"/>
</dbReference>
<dbReference type="GO" id="GO:0004109">
    <property type="term" value="F:coproporphyrinogen oxidase activity"/>
    <property type="evidence" value="ECO:0007669"/>
    <property type="project" value="InterPro"/>
</dbReference>
<evidence type="ECO:0000256" key="3">
    <source>
        <dbReference type="ARBA" id="ARBA00022617"/>
    </source>
</evidence>
<name>A0A8H4BC83_MUCCL</name>
<evidence type="ECO:0000256" key="9">
    <source>
        <dbReference type="ARBA" id="ARBA00033094"/>
    </source>
</evidence>
<dbReference type="Pfam" id="PF04055">
    <property type="entry name" value="Radical_SAM"/>
    <property type="match status" value="1"/>
</dbReference>
<evidence type="ECO:0000256" key="5">
    <source>
        <dbReference type="ARBA" id="ARBA00022723"/>
    </source>
</evidence>
<comment type="similarity">
    <text evidence="1">Belongs to the anaerobic coproporphyrinogen-III oxidase family. HemW subfamily.</text>
</comment>
<dbReference type="EMBL" id="JAAECE010000007">
    <property type="protein sequence ID" value="KAF1798806.1"/>
    <property type="molecule type" value="Genomic_DNA"/>
</dbReference>
<evidence type="ECO:0000259" key="11">
    <source>
        <dbReference type="PROSITE" id="PS51918"/>
    </source>
</evidence>
<dbReference type="InterPro" id="IPR058240">
    <property type="entry name" value="rSAM_sf"/>
</dbReference>
<dbReference type="SFLD" id="SFLDF00562">
    <property type="entry name" value="HemN-like__clustered_with_heat"/>
    <property type="match status" value="1"/>
</dbReference>
<feature type="domain" description="Radical SAM core" evidence="11">
    <location>
        <begin position="29"/>
        <end position="272"/>
    </location>
</feature>
<evidence type="ECO:0000313" key="13">
    <source>
        <dbReference type="Proteomes" id="UP000469890"/>
    </source>
</evidence>
<keyword evidence="4" id="KW-0949">S-adenosyl-L-methionine</keyword>
<dbReference type="InterPro" id="IPR006638">
    <property type="entry name" value="Elp3/MiaA/NifB-like_rSAM"/>
</dbReference>
<keyword evidence="5" id="KW-0479">Metal-binding</keyword>
<evidence type="ECO:0000256" key="1">
    <source>
        <dbReference type="ARBA" id="ARBA00006100"/>
    </source>
</evidence>
<sequence length="452" mass="51422">MRYYHHATSMAGQQARRMLQKRAYGSNTLCSKPSFSVYIHWPYCESKCTYCNFNKYVNPKDPPHDRLVKAMTTELEYFLNDPRYGLKDRKVHSVYFGGGTPSLAKPSAIHAILETIRKQVGLADDTEISMEANPTSIEQSKLKQFKQAGVNRLSLGIQSLNTHDLKMLGRDHTGEEALKALSVAKDIFHKERVTFDLIYARPGQTTRDWERELQQALDIAGDHLSMYQLTVERSTPLHKQSLKGLLPSMPDPDSAADMYEATVRIAADYGYHHYEVSSYAKRQQAISRHNFSYWQGMDFLGIGPGAHGRLTDIHENQRVRTFGEFHPDKYMALCEAEGEGIRKIQPISMHDMAEELIVFGMRTRMGIPRSRFSKMTGGAVLDQVIDTEALKLFMEANLLVQEDAMTNDLSCFVPQELLYEWESGGGIRPTEAGLERIDYILPRLLKVKSIKD</sequence>
<dbReference type="GO" id="GO:0046872">
    <property type="term" value="F:metal ion binding"/>
    <property type="evidence" value="ECO:0007669"/>
    <property type="project" value="UniProtKB-KW"/>
</dbReference>
<evidence type="ECO:0000256" key="7">
    <source>
        <dbReference type="ARBA" id="ARBA00023014"/>
    </source>
</evidence>
<evidence type="ECO:0000256" key="6">
    <source>
        <dbReference type="ARBA" id="ARBA00023004"/>
    </source>
</evidence>
<dbReference type="Gene3D" id="3.20.20.70">
    <property type="entry name" value="Aldolase class I"/>
    <property type="match status" value="1"/>
</dbReference>
<dbReference type="PROSITE" id="PS51918">
    <property type="entry name" value="RADICAL_SAM"/>
    <property type="match status" value="1"/>
</dbReference>
<dbReference type="PANTHER" id="PTHR13932">
    <property type="entry name" value="COPROPORPHYRINIGEN III OXIDASE"/>
    <property type="match status" value="1"/>
</dbReference>
<comment type="function">
    <text evidence="10">May be a heme chaperone, appears to bind heme. Homologous bacterial proteins do not have oxygen-independent coproporphyrinogen-III oxidase activity. Binds 1 [4Fe-4S] cluster. The cluster is coordinated with 3 cysteines and an exchangeable S-adenosyl-L-methionine.</text>
</comment>
<evidence type="ECO:0000313" key="12">
    <source>
        <dbReference type="EMBL" id="KAF1798806.1"/>
    </source>
</evidence>
<keyword evidence="8" id="KW-0143">Chaperone</keyword>
<accession>A0A8H4BC83</accession>
<proteinExistence type="inferred from homology"/>
<dbReference type="GO" id="GO:0006779">
    <property type="term" value="P:porphyrin-containing compound biosynthetic process"/>
    <property type="evidence" value="ECO:0007669"/>
    <property type="project" value="InterPro"/>
</dbReference>
<organism evidence="12 13">
    <name type="scientific">Mucor circinelloides f. lusitanicus</name>
    <name type="common">Mucor racemosus var. lusitanicus</name>
    <dbReference type="NCBI Taxonomy" id="29924"/>
    <lineage>
        <taxon>Eukaryota</taxon>
        <taxon>Fungi</taxon>
        <taxon>Fungi incertae sedis</taxon>
        <taxon>Mucoromycota</taxon>
        <taxon>Mucoromycotina</taxon>
        <taxon>Mucoromycetes</taxon>
        <taxon>Mucorales</taxon>
        <taxon>Mucorineae</taxon>
        <taxon>Mucoraceae</taxon>
        <taxon>Mucor</taxon>
    </lineage>
</organism>
<dbReference type="SFLD" id="SFLDF00288">
    <property type="entry name" value="HemN-like__clustered_with_nucl"/>
    <property type="match status" value="1"/>
</dbReference>
<evidence type="ECO:0000256" key="4">
    <source>
        <dbReference type="ARBA" id="ARBA00022691"/>
    </source>
</evidence>
<dbReference type="InterPro" id="IPR034505">
    <property type="entry name" value="Coproporphyrinogen-III_oxidase"/>
</dbReference>
<dbReference type="InterPro" id="IPR013785">
    <property type="entry name" value="Aldolase_TIM"/>
</dbReference>
<dbReference type="CDD" id="cd01335">
    <property type="entry name" value="Radical_SAM"/>
    <property type="match status" value="1"/>
</dbReference>
<dbReference type="InterPro" id="IPR004559">
    <property type="entry name" value="HemW-like"/>
</dbReference>
<dbReference type="AlphaFoldDB" id="A0A8H4BC83"/>
<dbReference type="SFLD" id="SFLDG01065">
    <property type="entry name" value="anaerobic_coproporphyrinogen-I"/>
    <property type="match status" value="1"/>
</dbReference>
<gene>
    <name evidence="12" type="ORF">FB192DRAFT_1155047</name>
</gene>
<evidence type="ECO:0000256" key="2">
    <source>
        <dbReference type="ARBA" id="ARBA00014678"/>
    </source>
</evidence>
<protein>
    <recommendedName>
        <fullName evidence="2">Radical S-adenosyl methionine domain-containing protein 1, mitochondrial</fullName>
    </recommendedName>
    <alternativeName>
        <fullName evidence="9">Putative heme chaperone</fullName>
    </alternativeName>
</protein>
<dbReference type="NCBIfam" id="TIGR00539">
    <property type="entry name" value="hemN_rel"/>
    <property type="match status" value="1"/>
</dbReference>
<dbReference type="GO" id="GO:0005739">
    <property type="term" value="C:mitochondrion"/>
    <property type="evidence" value="ECO:0007669"/>
    <property type="project" value="TreeGrafter"/>
</dbReference>
<dbReference type="SFLD" id="SFLDS00029">
    <property type="entry name" value="Radical_SAM"/>
    <property type="match status" value="1"/>
</dbReference>
<dbReference type="Proteomes" id="UP000469890">
    <property type="component" value="Unassembled WGS sequence"/>
</dbReference>
<dbReference type="InterPro" id="IPR007197">
    <property type="entry name" value="rSAM"/>
</dbReference>
<comment type="caution">
    <text evidence="12">The sequence shown here is derived from an EMBL/GenBank/DDBJ whole genome shotgun (WGS) entry which is preliminary data.</text>
</comment>
<dbReference type="PANTHER" id="PTHR13932:SF5">
    <property type="entry name" value="RADICAL S-ADENOSYL METHIONINE DOMAIN-CONTAINING PROTEIN 1, MITOCHONDRIAL"/>
    <property type="match status" value="1"/>
</dbReference>
<keyword evidence="3" id="KW-0349">Heme</keyword>
<evidence type="ECO:0000256" key="8">
    <source>
        <dbReference type="ARBA" id="ARBA00023186"/>
    </source>
</evidence>
<keyword evidence="7" id="KW-0411">Iron-sulfur</keyword>
<evidence type="ECO:0000256" key="10">
    <source>
        <dbReference type="ARBA" id="ARBA00045130"/>
    </source>
</evidence>
<reference evidence="12 13" key="1">
    <citation type="submission" date="2019-09" db="EMBL/GenBank/DDBJ databases">
        <authorList>
            <consortium name="DOE Joint Genome Institute"/>
            <person name="Mondo S.J."/>
            <person name="Navarro-Mendoza M.I."/>
            <person name="Perez-Arques C."/>
            <person name="Panchal S."/>
            <person name="Nicolas F.E."/>
            <person name="Ganguly P."/>
            <person name="Pangilinan J."/>
            <person name="Grigoriev I."/>
            <person name="Heitman J."/>
            <person name="Sanya K."/>
            <person name="Garre V."/>
        </authorList>
    </citation>
    <scope>NUCLEOTIDE SEQUENCE [LARGE SCALE GENOMIC DNA]</scope>
    <source>
        <strain evidence="12 13">MU402</strain>
    </source>
</reference>
<keyword evidence="6" id="KW-0408">Iron</keyword>
<dbReference type="SMART" id="SM00729">
    <property type="entry name" value="Elp3"/>
    <property type="match status" value="1"/>
</dbReference>
<dbReference type="SUPFAM" id="SSF102114">
    <property type="entry name" value="Radical SAM enzymes"/>
    <property type="match status" value="1"/>
</dbReference>
<dbReference type="GO" id="GO:0051539">
    <property type="term" value="F:4 iron, 4 sulfur cluster binding"/>
    <property type="evidence" value="ECO:0007669"/>
    <property type="project" value="InterPro"/>
</dbReference>